<dbReference type="SUPFAM" id="SSF103473">
    <property type="entry name" value="MFS general substrate transporter"/>
    <property type="match status" value="1"/>
</dbReference>
<evidence type="ECO:0000313" key="12">
    <source>
        <dbReference type="EMBL" id="GAP91382.1"/>
    </source>
</evidence>
<evidence type="ECO:0000256" key="10">
    <source>
        <dbReference type="SAM" id="Phobius"/>
    </source>
</evidence>
<feature type="transmembrane region" description="Helical" evidence="10">
    <location>
        <begin position="331"/>
        <end position="351"/>
    </location>
</feature>
<dbReference type="Pfam" id="PF00083">
    <property type="entry name" value="Sugar_tr"/>
    <property type="match status" value="1"/>
</dbReference>
<dbReference type="InterPro" id="IPR003663">
    <property type="entry name" value="Sugar/inositol_transpt"/>
</dbReference>
<dbReference type="EMBL" id="DF977508">
    <property type="protein sequence ID" value="GAP91382.1"/>
    <property type="molecule type" value="Genomic_DNA"/>
</dbReference>
<keyword evidence="6 10" id="KW-0472">Membrane</keyword>
<dbReference type="PANTHER" id="PTHR48020:SF22">
    <property type="entry name" value="MAJOR FACILITATOR SUPERFAMILY (MFS) PROFILE DOMAIN-CONTAINING PROTEIN-RELATED"/>
    <property type="match status" value="1"/>
</dbReference>
<comment type="catalytic activity">
    <reaction evidence="7">
        <text>myo-inositol(out) + H(+)(out) = myo-inositol(in) + H(+)(in)</text>
        <dbReference type="Rhea" id="RHEA:60364"/>
        <dbReference type="ChEBI" id="CHEBI:15378"/>
        <dbReference type="ChEBI" id="CHEBI:17268"/>
    </reaction>
</comment>
<feature type="transmembrane region" description="Helical" evidence="10">
    <location>
        <begin position="144"/>
        <end position="163"/>
    </location>
</feature>
<feature type="transmembrane region" description="Helical" evidence="10">
    <location>
        <begin position="43"/>
        <end position="73"/>
    </location>
</feature>
<dbReference type="PROSITE" id="PS00217">
    <property type="entry name" value="SUGAR_TRANSPORT_2"/>
    <property type="match status" value="1"/>
</dbReference>
<feature type="transmembrane region" description="Helical" evidence="10">
    <location>
        <begin position="286"/>
        <end position="311"/>
    </location>
</feature>
<feature type="transmembrane region" description="Helical" evidence="10">
    <location>
        <begin position="360"/>
        <end position="382"/>
    </location>
</feature>
<dbReference type="InterPro" id="IPR050814">
    <property type="entry name" value="Myo-inositol_Transporter"/>
</dbReference>
<feature type="region of interest" description="Disordered" evidence="9">
    <location>
        <begin position="1"/>
        <end position="25"/>
    </location>
</feature>
<organism evidence="12">
    <name type="scientific">Rosellinia necatrix</name>
    <name type="common">White root-rot fungus</name>
    <dbReference type="NCBI Taxonomy" id="77044"/>
    <lineage>
        <taxon>Eukaryota</taxon>
        <taxon>Fungi</taxon>
        <taxon>Dikarya</taxon>
        <taxon>Ascomycota</taxon>
        <taxon>Pezizomycotina</taxon>
        <taxon>Sordariomycetes</taxon>
        <taxon>Xylariomycetidae</taxon>
        <taxon>Xylariales</taxon>
        <taxon>Xylariaceae</taxon>
        <taxon>Rosellinia</taxon>
    </lineage>
</organism>
<evidence type="ECO:0000256" key="7">
    <source>
        <dbReference type="ARBA" id="ARBA00049119"/>
    </source>
</evidence>
<evidence type="ECO:0000256" key="2">
    <source>
        <dbReference type="ARBA" id="ARBA00010992"/>
    </source>
</evidence>
<dbReference type="PROSITE" id="PS50850">
    <property type="entry name" value="MFS"/>
    <property type="match status" value="1"/>
</dbReference>
<dbReference type="Gene3D" id="1.20.1250.20">
    <property type="entry name" value="MFS general substrate transporter like domains"/>
    <property type="match status" value="1"/>
</dbReference>
<dbReference type="OMA" id="FIPINHD"/>
<sequence>MSSEPSLHDVKPDAQHLETEGGGSLTPDFLEQLDSIEQTRAGIYSWLVTATAALGGLLFGYDTGIIAAVLVYIGPALGHDLSSQEKELITSITSGGAFFGAIFAGLTADQYGRKGAIYVGCVLFVVGAVLQAAAFSIAQMTVGRLVVGFGVGSAAAIVPLYIAEVSPSKYRGRMIGLDNMSITGGQLLSYGVGAAFAYVAGGWRYMVGGGAIPAIILAFLLLFCPESPRQLIYHGKPEEAAIVIRRIYPNGTDQQVADKIKHITYHVELAKAINAGKSRWWTIKQLYVIPANLYSLIAACGLMAISQLVGFNALVYYSPLVFSLVGFDNPVAVGTIIAGVNFIFTFVNLLLVDRVGRRRILLCTVQFMGLSLIVSAVAFLYIPIRHDLTLEPGTVIGWPAKLVLASVVFYVAFYSSGIGNTAWLSSELFSMEVRSMGTMMMTCTCWASNIIIASTFLTQLENTTPSGTYGFYAAICLVGYVAIYFCYPEVAGMTLEDIRGVFDNGFGVKKARLIQKQMKAEMKATASQAAAPV</sequence>
<evidence type="ECO:0000256" key="5">
    <source>
        <dbReference type="ARBA" id="ARBA00022989"/>
    </source>
</evidence>
<keyword evidence="13" id="KW-1185">Reference proteome</keyword>
<dbReference type="GO" id="GO:0005366">
    <property type="term" value="F:myo-inositol:proton symporter activity"/>
    <property type="evidence" value="ECO:0007669"/>
    <property type="project" value="TreeGrafter"/>
</dbReference>
<proteinExistence type="inferred from homology"/>
<dbReference type="InterPro" id="IPR005828">
    <property type="entry name" value="MFS_sugar_transport-like"/>
</dbReference>
<dbReference type="FunFam" id="1.20.1250.20:FF:000073">
    <property type="entry name" value="MFS myo-inositol transporter, putative"/>
    <property type="match status" value="1"/>
</dbReference>
<evidence type="ECO:0000256" key="3">
    <source>
        <dbReference type="ARBA" id="ARBA00022448"/>
    </source>
</evidence>
<reference evidence="12" key="1">
    <citation type="submission" date="2016-03" db="EMBL/GenBank/DDBJ databases">
        <title>Draft genome sequence of Rosellinia necatrix.</title>
        <authorList>
            <person name="Kanematsu S."/>
        </authorList>
    </citation>
    <scope>NUCLEOTIDE SEQUENCE [LARGE SCALE GENOMIC DNA]</scope>
    <source>
        <strain evidence="12">W97</strain>
    </source>
</reference>
<comment type="similarity">
    <text evidence="2 8">Belongs to the major facilitator superfamily. Sugar transporter (TC 2.A.1.1) family.</text>
</comment>
<evidence type="ECO:0000256" key="8">
    <source>
        <dbReference type="RuleBase" id="RU003346"/>
    </source>
</evidence>
<feature type="transmembrane region" description="Helical" evidence="10">
    <location>
        <begin position="175"/>
        <end position="199"/>
    </location>
</feature>
<feature type="transmembrane region" description="Helical" evidence="10">
    <location>
        <begin position="205"/>
        <end position="224"/>
    </location>
</feature>
<name>A0A1W2TS78_ROSNE</name>
<feature type="transmembrane region" description="Helical" evidence="10">
    <location>
        <begin position="469"/>
        <end position="487"/>
    </location>
</feature>
<protein>
    <submittedName>
        <fullName evidence="12">Putative myo-inositol transporter</fullName>
    </submittedName>
</protein>
<feature type="domain" description="Major facilitator superfamily (MFS) profile" evidence="11">
    <location>
        <begin position="48"/>
        <end position="491"/>
    </location>
</feature>
<dbReference type="GO" id="GO:1904679">
    <property type="term" value="P:myo-inositol import across plasma membrane"/>
    <property type="evidence" value="ECO:0007669"/>
    <property type="project" value="TreeGrafter"/>
</dbReference>
<evidence type="ECO:0000259" key="11">
    <source>
        <dbReference type="PROSITE" id="PS50850"/>
    </source>
</evidence>
<dbReference type="PANTHER" id="PTHR48020">
    <property type="entry name" value="PROTON MYO-INOSITOL COTRANSPORTER"/>
    <property type="match status" value="1"/>
</dbReference>
<comment type="subcellular location">
    <subcellularLocation>
        <location evidence="1">Membrane</location>
        <topology evidence="1">Multi-pass membrane protein</topology>
    </subcellularLocation>
</comment>
<dbReference type="PROSITE" id="PS00216">
    <property type="entry name" value="SUGAR_TRANSPORT_1"/>
    <property type="match status" value="1"/>
</dbReference>
<dbReference type="GO" id="GO:0016020">
    <property type="term" value="C:membrane"/>
    <property type="evidence" value="ECO:0007669"/>
    <property type="project" value="UniProtKB-SubCell"/>
</dbReference>
<evidence type="ECO:0000256" key="1">
    <source>
        <dbReference type="ARBA" id="ARBA00004141"/>
    </source>
</evidence>
<accession>A0A1W2TS78</accession>
<dbReference type="InterPro" id="IPR005829">
    <property type="entry name" value="Sugar_transporter_CS"/>
</dbReference>
<dbReference type="PRINTS" id="PR00171">
    <property type="entry name" value="SUGRTRNSPORT"/>
</dbReference>
<feature type="transmembrane region" description="Helical" evidence="10">
    <location>
        <begin position="115"/>
        <end position="138"/>
    </location>
</feature>
<dbReference type="NCBIfam" id="TIGR00879">
    <property type="entry name" value="SP"/>
    <property type="match status" value="1"/>
</dbReference>
<feature type="transmembrane region" description="Helical" evidence="10">
    <location>
        <begin position="402"/>
        <end position="424"/>
    </location>
</feature>
<dbReference type="InterPro" id="IPR036259">
    <property type="entry name" value="MFS_trans_sf"/>
</dbReference>
<evidence type="ECO:0000256" key="4">
    <source>
        <dbReference type="ARBA" id="ARBA00022692"/>
    </source>
</evidence>
<keyword evidence="5 10" id="KW-1133">Transmembrane helix</keyword>
<dbReference type="InterPro" id="IPR020846">
    <property type="entry name" value="MFS_dom"/>
</dbReference>
<feature type="compositionally biased region" description="Basic and acidic residues" evidence="9">
    <location>
        <begin position="1"/>
        <end position="19"/>
    </location>
</feature>
<dbReference type="AlphaFoldDB" id="A0A1W2TS78"/>
<gene>
    <name evidence="12" type="ORF">SAMD00023353_6300250</name>
</gene>
<evidence type="ECO:0000256" key="9">
    <source>
        <dbReference type="SAM" id="MobiDB-lite"/>
    </source>
</evidence>
<keyword evidence="3 8" id="KW-0813">Transport</keyword>
<dbReference type="Proteomes" id="UP000054516">
    <property type="component" value="Unassembled WGS sequence"/>
</dbReference>
<evidence type="ECO:0000313" key="13">
    <source>
        <dbReference type="Proteomes" id="UP000054516"/>
    </source>
</evidence>
<evidence type="ECO:0000256" key="6">
    <source>
        <dbReference type="ARBA" id="ARBA00023136"/>
    </source>
</evidence>
<feature type="transmembrane region" description="Helical" evidence="10">
    <location>
        <begin position="88"/>
        <end position="108"/>
    </location>
</feature>
<dbReference type="OrthoDB" id="6339427at2759"/>
<keyword evidence="4 10" id="KW-0812">Transmembrane</keyword>
<feature type="transmembrane region" description="Helical" evidence="10">
    <location>
        <begin position="436"/>
        <end position="457"/>
    </location>
</feature>